<dbReference type="RefSeq" id="WP_085816646.1">
    <property type="nucleotide sequence ID" value="NZ_FWFU01000001.1"/>
</dbReference>
<name>A0A1X6YMB8_9RHOB</name>
<protein>
    <submittedName>
        <fullName evidence="1">Uncharacterized protein</fullName>
    </submittedName>
</protein>
<gene>
    <name evidence="1" type="ORF">ROH8110_01120</name>
</gene>
<dbReference type="EMBL" id="FWFU01000001">
    <property type="protein sequence ID" value="SLN25332.1"/>
    <property type="molecule type" value="Genomic_DNA"/>
</dbReference>
<evidence type="ECO:0000313" key="1">
    <source>
        <dbReference type="EMBL" id="SLN25332.1"/>
    </source>
</evidence>
<dbReference type="AlphaFoldDB" id="A0A1X6YMB8"/>
<reference evidence="1 2" key="1">
    <citation type="submission" date="2017-03" db="EMBL/GenBank/DDBJ databases">
        <authorList>
            <person name="Afonso C.L."/>
            <person name="Miller P.J."/>
            <person name="Scott M.A."/>
            <person name="Spackman E."/>
            <person name="Goraichik I."/>
            <person name="Dimitrov K.M."/>
            <person name="Suarez D.L."/>
            <person name="Swayne D.E."/>
        </authorList>
    </citation>
    <scope>NUCLEOTIDE SEQUENCE [LARGE SCALE GENOMIC DNA]</scope>
    <source>
        <strain evidence="1 2">CECT 8110</strain>
    </source>
</reference>
<organism evidence="1 2">
    <name type="scientific">Roseovarius halotolerans</name>
    <dbReference type="NCBI Taxonomy" id="505353"/>
    <lineage>
        <taxon>Bacteria</taxon>
        <taxon>Pseudomonadati</taxon>
        <taxon>Pseudomonadota</taxon>
        <taxon>Alphaproteobacteria</taxon>
        <taxon>Rhodobacterales</taxon>
        <taxon>Roseobacteraceae</taxon>
        <taxon>Roseovarius</taxon>
    </lineage>
</organism>
<keyword evidence="2" id="KW-1185">Reference proteome</keyword>
<evidence type="ECO:0000313" key="2">
    <source>
        <dbReference type="Proteomes" id="UP000193207"/>
    </source>
</evidence>
<dbReference type="OrthoDB" id="7877417at2"/>
<proteinExistence type="predicted"/>
<dbReference type="Proteomes" id="UP000193207">
    <property type="component" value="Unassembled WGS sequence"/>
</dbReference>
<accession>A0A1X6YMB8</accession>
<sequence>MTEILGGEAPPCICQSLSARNGSITQKLGPLPGEALSAMRGYGMDDSEIAAYFGVTLSTLQRLRRTLPVTQPWRG</sequence>